<protein>
    <recommendedName>
        <fullName evidence="3">Lipoprotein</fullName>
    </recommendedName>
</protein>
<comment type="caution">
    <text evidence="1">The sequence shown here is derived from an EMBL/GenBank/DDBJ whole genome shotgun (WGS) entry which is preliminary data.</text>
</comment>
<organism evidence="1 2">
    <name type="scientific">Halobacteriovorax marinus</name>
    <dbReference type="NCBI Taxonomy" id="97084"/>
    <lineage>
        <taxon>Bacteria</taxon>
        <taxon>Pseudomonadati</taxon>
        <taxon>Bdellovibrionota</taxon>
        <taxon>Bacteriovoracia</taxon>
        <taxon>Bacteriovoracales</taxon>
        <taxon>Halobacteriovoraceae</taxon>
        <taxon>Halobacteriovorax</taxon>
    </lineage>
</organism>
<dbReference type="Proteomes" id="UP000196531">
    <property type="component" value="Unassembled WGS sequence"/>
</dbReference>
<accession>A0A1Y5FCI7</accession>
<evidence type="ECO:0000313" key="2">
    <source>
        <dbReference type="Proteomes" id="UP000196531"/>
    </source>
</evidence>
<proteinExistence type="predicted"/>
<name>A0A1Y5FCI7_9BACT</name>
<sequence length="130" mass="15155">MYKTWPFFILFLLFSSCSKEQKFTSSDMWKLAVKKDPSIELILLTDPAKRVLCENYQVDGCIIGSGKRIKVRLIELMAMEFDSEENARKAALAYDQYYARNWFFDEVKGEPVLESFIKEVYGAKNPKKSK</sequence>
<gene>
    <name evidence="1" type="ORF">A9Q84_02510</name>
</gene>
<dbReference type="AlphaFoldDB" id="A0A1Y5FCI7"/>
<dbReference type="EMBL" id="MAAO01000002">
    <property type="protein sequence ID" value="OUR99922.1"/>
    <property type="molecule type" value="Genomic_DNA"/>
</dbReference>
<dbReference type="PROSITE" id="PS51257">
    <property type="entry name" value="PROKAR_LIPOPROTEIN"/>
    <property type="match status" value="1"/>
</dbReference>
<evidence type="ECO:0008006" key="3">
    <source>
        <dbReference type="Google" id="ProtNLM"/>
    </source>
</evidence>
<evidence type="ECO:0000313" key="1">
    <source>
        <dbReference type="EMBL" id="OUR99922.1"/>
    </source>
</evidence>
<reference evidence="2" key="1">
    <citation type="journal article" date="2017" name="Proc. Natl. Acad. Sci. U.S.A.">
        <title>Simulation of Deepwater Horizon oil plume reveals substrate specialization within a complex community of hydrocarbon-degraders.</title>
        <authorList>
            <person name="Hu P."/>
            <person name="Dubinsky E.A."/>
            <person name="Probst A.J."/>
            <person name="Wang J."/>
            <person name="Sieber C.M.K."/>
            <person name="Tom L.M."/>
            <person name="Gardinali P."/>
            <person name="Banfield J.F."/>
            <person name="Atlas R.M."/>
            <person name="Andersen G.L."/>
        </authorList>
    </citation>
    <scope>NUCLEOTIDE SEQUENCE [LARGE SCALE GENOMIC DNA]</scope>
</reference>